<dbReference type="NCBIfam" id="NF004846">
    <property type="entry name" value="PRK06197.1"/>
    <property type="match status" value="1"/>
</dbReference>
<evidence type="ECO:0000256" key="1">
    <source>
        <dbReference type="ARBA" id="ARBA00023002"/>
    </source>
</evidence>
<dbReference type="PANTHER" id="PTHR43157">
    <property type="entry name" value="PHOSPHATIDYLINOSITOL-GLYCAN BIOSYNTHESIS CLASS F PROTEIN-RELATED"/>
    <property type="match status" value="1"/>
</dbReference>
<dbReference type="InterPro" id="IPR036291">
    <property type="entry name" value="NAD(P)-bd_dom_sf"/>
</dbReference>
<gene>
    <name evidence="3" type="ORF">ACFY35_42705</name>
</gene>
<dbReference type="EMBL" id="JBIAZU010000008">
    <property type="protein sequence ID" value="MFF5296187.1"/>
    <property type="molecule type" value="Genomic_DNA"/>
</dbReference>
<reference evidence="3 4" key="1">
    <citation type="submission" date="2024-10" db="EMBL/GenBank/DDBJ databases">
        <title>The Natural Products Discovery Center: Release of the First 8490 Sequenced Strains for Exploring Actinobacteria Biosynthetic Diversity.</title>
        <authorList>
            <person name="Kalkreuter E."/>
            <person name="Kautsar S.A."/>
            <person name="Yang D."/>
            <person name="Bader C.D."/>
            <person name="Teijaro C.N."/>
            <person name="Fluegel L."/>
            <person name="Davis C.M."/>
            <person name="Simpson J.R."/>
            <person name="Lauterbach L."/>
            <person name="Steele A.D."/>
            <person name="Gui C."/>
            <person name="Meng S."/>
            <person name="Li G."/>
            <person name="Viehrig K."/>
            <person name="Ye F."/>
            <person name="Su P."/>
            <person name="Kiefer A.F."/>
            <person name="Nichols A."/>
            <person name="Cepeda A.J."/>
            <person name="Yan W."/>
            <person name="Fan B."/>
            <person name="Jiang Y."/>
            <person name="Adhikari A."/>
            <person name="Zheng C.-J."/>
            <person name="Schuster L."/>
            <person name="Cowan T.M."/>
            <person name="Smanski M.J."/>
            <person name="Chevrette M.G."/>
            <person name="De Carvalho L.P.S."/>
            <person name="Shen B."/>
        </authorList>
    </citation>
    <scope>NUCLEOTIDE SEQUENCE [LARGE SCALE GENOMIC DNA]</scope>
    <source>
        <strain evidence="3 4">NPDC000087</strain>
    </source>
</reference>
<dbReference type="InterPro" id="IPR002347">
    <property type="entry name" value="SDR_fam"/>
</dbReference>
<dbReference type="PRINTS" id="PR00081">
    <property type="entry name" value="GDHRDH"/>
</dbReference>
<proteinExistence type="predicted"/>
<dbReference type="SUPFAM" id="SSF51735">
    <property type="entry name" value="NAD(P)-binding Rossmann-fold domains"/>
    <property type="match status" value="1"/>
</dbReference>
<accession>A0ABW6WSA5</accession>
<comment type="caution">
    <text evidence="3">The sequence shown here is derived from an EMBL/GenBank/DDBJ whole genome shotgun (WGS) entry which is preliminary data.</text>
</comment>
<dbReference type="Proteomes" id="UP001602245">
    <property type="component" value="Unassembled WGS sequence"/>
</dbReference>
<evidence type="ECO:0000256" key="2">
    <source>
        <dbReference type="SAM" id="MobiDB-lite"/>
    </source>
</evidence>
<evidence type="ECO:0000313" key="4">
    <source>
        <dbReference type="Proteomes" id="UP001602245"/>
    </source>
</evidence>
<evidence type="ECO:0000313" key="3">
    <source>
        <dbReference type="EMBL" id="MFF5296187.1"/>
    </source>
</evidence>
<dbReference type="Gene3D" id="3.40.50.720">
    <property type="entry name" value="NAD(P)-binding Rossmann-like Domain"/>
    <property type="match status" value="1"/>
</dbReference>
<dbReference type="PANTHER" id="PTHR43157:SF31">
    <property type="entry name" value="PHOSPHATIDYLINOSITOL-GLYCAN BIOSYNTHESIS CLASS F PROTEIN"/>
    <property type="match status" value="1"/>
</dbReference>
<sequence length="305" mass="32217">MDPVSHWTPGDIADQTGRTALITGATGGIGLRTARVLAARGARVILAGRDKARLDRAVEAVRADAPQAETGTLVLDLSDLASVREAAARIAETETVDLLINNAGVMNLPERRTTRDGFEMTVGTNHLGHFAFDAQVWPAVRRSAAPRVVTVSAIAARWPTGKLDDLMSEKRYRGMSAYAKSKRANVVYTLELACRTAGTSLTAAVIHPGSAMTDLQRHSGTGLARLLTPLAERLLMGSAEGAAWPSLYAATSPGVTSGEFIGPAGRDQTSGTPRPVRLPAGAGDPGEGERLWTTSERLTGLTFRP</sequence>
<organism evidence="3 4">
    <name type="scientific">Paractinoplanes globisporus</name>
    <dbReference type="NCBI Taxonomy" id="113565"/>
    <lineage>
        <taxon>Bacteria</taxon>
        <taxon>Bacillati</taxon>
        <taxon>Actinomycetota</taxon>
        <taxon>Actinomycetes</taxon>
        <taxon>Micromonosporales</taxon>
        <taxon>Micromonosporaceae</taxon>
        <taxon>Paractinoplanes</taxon>
    </lineage>
</organism>
<protein>
    <submittedName>
        <fullName evidence="3">Oxidoreductase</fullName>
    </submittedName>
</protein>
<name>A0ABW6WSA5_9ACTN</name>
<keyword evidence="4" id="KW-1185">Reference proteome</keyword>
<feature type="region of interest" description="Disordered" evidence="2">
    <location>
        <begin position="259"/>
        <end position="290"/>
    </location>
</feature>
<dbReference type="Pfam" id="PF00106">
    <property type="entry name" value="adh_short"/>
    <property type="match status" value="1"/>
</dbReference>
<keyword evidence="1" id="KW-0560">Oxidoreductase</keyword>
<dbReference type="RefSeq" id="WP_040433799.1">
    <property type="nucleotide sequence ID" value="NZ_JBIAZU010000008.1"/>
</dbReference>